<reference evidence="2" key="1">
    <citation type="submission" date="2022-11" db="UniProtKB">
        <authorList>
            <consortium name="WormBaseParasite"/>
        </authorList>
    </citation>
    <scope>IDENTIFICATION</scope>
</reference>
<dbReference type="AlphaFoldDB" id="A0A914WAS6"/>
<dbReference type="Proteomes" id="UP000887566">
    <property type="component" value="Unplaced"/>
</dbReference>
<keyword evidence="1" id="KW-1185">Reference proteome</keyword>
<sequence length="142" mass="15535">MDERDGASGAYVINKDMLHAEIYCNGEKSIESREVSAIMAESSDDETEEVSFMIGDCDRDEGISETTSKTEILDDADCCKCCLKENGDGCNTNLLLCICCDRIGRQKIYLGCGCDANCCEGSYGTASAAHRHNNRRNCCILM</sequence>
<name>A0A914WAS6_9BILA</name>
<evidence type="ECO:0000313" key="2">
    <source>
        <dbReference type="WBParaSite" id="PSAMB.scaffold3586size17699.g21965.t1"/>
    </source>
</evidence>
<evidence type="ECO:0000313" key="1">
    <source>
        <dbReference type="Proteomes" id="UP000887566"/>
    </source>
</evidence>
<proteinExistence type="predicted"/>
<dbReference type="WBParaSite" id="PSAMB.scaffold3586size17699.g21965.t1">
    <property type="protein sequence ID" value="PSAMB.scaffold3586size17699.g21965.t1"/>
    <property type="gene ID" value="PSAMB.scaffold3586size17699.g21965"/>
</dbReference>
<accession>A0A914WAS6</accession>
<protein>
    <submittedName>
        <fullName evidence="2">Uncharacterized protein</fullName>
    </submittedName>
</protein>
<organism evidence="1 2">
    <name type="scientific">Plectus sambesii</name>
    <dbReference type="NCBI Taxonomy" id="2011161"/>
    <lineage>
        <taxon>Eukaryota</taxon>
        <taxon>Metazoa</taxon>
        <taxon>Ecdysozoa</taxon>
        <taxon>Nematoda</taxon>
        <taxon>Chromadorea</taxon>
        <taxon>Plectida</taxon>
        <taxon>Plectina</taxon>
        <taxon>Plectoidea</taxon>
        <taxon>Plectidae</taxon>
        <taxon>Plectus</taxon>
    </lineage>
</organism>